<dbReference type="AlphaFoldDB" id="A0A813WZY1"/>
<dbReference type="Pfam" id="PF10277">
    <property type="entry name" value="Frag1"/>
    <property type="match status" value="1"/>
</dbReference>
<dbReference type="SUPFAM" id="SSF55120">
    <property type="entry name" value="Pseudouridine synthase"/>
    <property type="match status" value="1"/>
</dbReference>
<evidence type="ECO:0000256" key="2">
    <source>
        <dbReference type="SAM" id="Phobius"/>
    </source>
</evidence>
<dbReference type="PROSITE" id="PS50889">
    <property type="entry name" value="S4"/>
    <property type="match status" value="1"/>
</dbReference>
<dbReference type="GO" id="GO:0000455">
    <property type="term" value="P:enzyme-directed rRNA pseudouridine synthesis"/>
    <property type="evidence" value="ECO:0007669"/>
    <property type="project" value="TreeGrafter"/>
</dbReference>
<evidence type="ECO:0008006" key="8">
    <source>
        <dbReference type="Google" id="ProtNLM"/>
    </source>
</evidence>
<evidence type="ECO:0000313" key="5">
    <source>
        <dbReference type="EMBL" id="CAF0863097.1"/>
    </source>
</evidence>
<keyword evidence="2" id="KW-0812">Transmembrane</keyword>
<feature type="transmembrane region" description="Helical" evidence="2">
    <location>
        <begin position="12"/>
        <end position="34"/>
    </location>
</feature>
<evidence type="ECO:0000256" key="1">
    <source>
        <dbReference type="PROSITE-ProRule" id="PRU00182"/>
    </source>
</evidence>
<dbReference type="Proteomes" id="UP000681722">
    <property type="component" value="Unassembled WGS sequence"/>
</dbReference>
<dbReference type="InterPro" id="IPR019402">
    <property type="entry name" value="CWH43_N"/>
</dbReference>
<dbReference type="InterPro" id="IPR006224">
    <property type="entry name" value="PsdUridine_synth_RluA-like_CS"/>
</dbReference>
<keyword evidence="2" id="KW-1133">Transmembrane helix</keyword>
<dbReference type="EMBL" id="CAJOBC010001044">
    <property type="protein sequence ID" value="CAF3650676.1"/>
    <property type="molecule type" value="Genomic_DNA"/>
</dbReference>
<evidence type="ECO:0000313" key="7">
    <source>
        <dbReference type="Proteomes" id="UP000663829"/>
    </source>
</evidence>
<keyword evidence="1" id="KW-0694">RNA-binding</keyword>
<keyword evidence="7" id="KW-1185">Reference proteome</keyword>
<gene>
    <name evidence="5" type="ORF">GPM918_LOCUS6693</name>
    <name evidence="6" type="ORF">SRO942_LOCUS6693</name>
</gene>
<dbReference type="GO" id="GO:0009982">
    <property type="term" value="F:pseudouridine synthase activity"/>
    <property type="evidence" value="ECO:0007669"/>
    <property type="project" value="InterPro"/>
</dbReference>
<comment type="caution">
    <text evidence="5">The sequence shown here is derived from an EMBL/GenBank/DDBJ whole genome shotgun (WGS) entry which is preliminary data.</text>
</comment>
<organism evidence="5 7">
    <name type="scientific">Didymodactylos carnosus</name>
    <dbReference type="NCBI Taxonomy" id="1234261"/>
    <lineage>
        <taxon>Eukaryota</taxon>
        <taxon>Metazoa</taxon>
        <taxon>Spiralia</taxon>
        <taxon>Gnathifera</taxon>
        <taxon>Rotifera</taxon>
        <taxon>Eurotatoria</taxon>
        <taxon>Bdelloidea</taxon>
        <taxon>Philodinida</taxon>
        <taxon>Philodinidae</taxon>
        <taxon>Didymodactylos</taxon>
    </lineage>
</organism>
<dbReference type="OrthoDB" id="424794at2759"/>
<dbReference type="InterPro" id="IPR006145">
    <property type="entry name" value="PsdUridine_synth_RsuA/RluA"/>
</dbReference>
<dbReference type="Pfam" id="PF00849">
    <property type="entry name" value="PseudoU_synth_2"/>
    <property type="match status" value="1"/>
</dbReference>
<dbReference type="CDD" id="cd02557">
    <property type="entry name" value="PseudoU_synth_ScRIB2"/>
    <property type="match status" value="1"/>
</dbReference>
<dbReference type="Proteomes" id="UP000663829">
    <property type="component" value="Unassembled WGS sequence"/>
</dbReference>
<dbReference type="PROSITE" id="PS01129">
    <property type="entry name" value="PSI_RLU"/>
    <property type="match status" value="1"/>
</dbReference>
<accession>A0A813WZY1</accession>
<feature type="domain" description="Pseudouridine synthase RsuA/RluA-like" evidence="3">
    <location>
        <begin position="319"/>
        <end position="499"/>
    </location>
</feature>
<dbReference type="InterPro" id="IPR050188">
    <property type="entry name" value="RluA_PseudoU_synthase"/>
</dbReference>
<name>A0A813WZY1_9BILA</name>
<dbReference type="PANTHER" id="PTHR21600:SF40">
    <property type="entry name" value="PSEUDOURIDYLATE SYNTHASE RPUSD2"/>
    <property type="match status" value="1"/>
</dbReference>
<proteinExistence type="predicted"/>
<dbReference type="InterPro" id="IPR020103">
    <property type="entry name" value="PsdUridine_synth_cat_dom_sf"/>
</dbReference>
<feature type="domain" description="CWH43-like N-terminal" evidence="4">
    <location>
        <begin position="11"/>
        <end position="145"/>
    </location>
</feature>
<dbReference type="PANTHER" id="PTHR21600">
    <property type="entry name" value="MITOCHONDRIAL RNA PSEUDOURIDINE SYNTHASE"/>
    <property type="match status" value="1"/>
</dbReference>
<protein>
    <recommendedName>
        <fullName evidence="8">Pseudouridine synthase RsuA/RluA-like domain-containing protein</fullName>
    </recommendedName>
</protein>
<evidence type="ECO:0000259" key="4">
    <source>
        <dbReference type="Pfam" id="PF10277"/>
    </source>
</evidence>
<dbReference type="Gene3D" id="3.30.2350.10">
    <property type="entry name" value="Pseudouridine synthase"/>
    <property type="match status" value="1"/>
</dbReference>
<dbReference type="EMBL" id="CAJNOQ010001044">
    <property type="protein sequence ID" value="CAF0863097.1"/>
    <property type="molecule type" value="Genomic_DNA"/>
</dbReference>
<evidence type="ECO:0000259" key="3">
    <source>
        <dbReference type="Pfam" id="PF00849"/>
    </source>
</evidence>
<keyword evidence="2" id="KW-0472">Membrane</keyword>
<sequence>MNPKRLNVQVRYFLRFAYVLPGFALFACIGLSLLKDFDKTTKTHCNVYNFLPSISASIGDCSPQRYIWRFCFALDSVPRYIIGFLQMNKLLSRRVQFQEIYELTQYFNGFMHFLELTFLLLLTYVSSNEIKWIHENSFIAFMTMANEAIVGILDYICSNDINDCTDRNNVSTKYVKPTKAERRSRMKQRRLQRSELKPVGFRKSSENIDNKNNNLNSTSIYFFENGLRKVFPYYFTWSTYAKQRWYGRTIEDIFTHEFRRSINKQNFEDLIHNGLIRINNKNVDKNYIMKNGDRLEHLTHRHEVPVIHQDISILCDNKDYLVIDKPCSIPVHPCGKYRYNTILAILAYDYNYNNLRTIHRLDRMTSGILIMTKSAQKARAVDFNDRSSSSIEKLYLCRVRGIFPYEKIICVNKPLETISFQLGLCKIGGDKECKTLFQRITYDELLIMKDKFIFDNSSDQVELIDQTINKYLDQSSTATSLVLCRPLSGRMHQIRVHLQYLGFPIVNDPLYNAPDIWGPSNGQYANYEHSNEHVIGLFINRHSCENWLMNEIEDNEMMLSNQNEEMNKNEKTNNKRVQCEDENNKNVKKPKYKSEIDVNDENSIKNYITQHCYECQNNFREPTPSDLLMYLHSIQYKLNEENTFTSNIPEWAKITSST</sequence>
<dbReference type="PROSITE" id="PS51257">
    <property type="entry name" value="PROKAR_LIPOPROTEIN"/>
    <property type="match status" value="1"/>
</dbReference>
<dbReference type="GO" id="GO:0003723">
    <property type="term" value="F:RNA binding"/>
    <property type="evidence" value="ECO:0007669"/>
    <property type="project" value="UniProtKB-KW"/>
</dbReference>
<evidence type="ECO:0000313" key="6">
    <source>
        <dbReference type="EMBL" id="CAF3650676.1"/>
    </source>
</evidence>
<reference evidence="5" key="1">
    <citation type="submission" date="2021-02" db="EMBL/GenBank/DDBJ databases">
        <authorList>
            <person name="Nowell W R."/>
        </authorList>
    </citation>
    <scope>NUCLEOTIDE SEQUENCE</scope>
</reference>